<accession>A0AAV7PA62</accession>
<feature type="compositionally biased region" description="Basic and acidic residues" evidence="1">
    <location>
        <begin position="1"/>
        <end position="11"/>
    </location>
</feature>
<proteinExistence type="predicted"/>
<sequence length="175" mass="19789">MATGKSGDKSSGKPARQLLFSEALHHSRPPASVHESQSTILFTATDNPDQGTTMDRILEEITAMSRWLEGMDSNISTLEAETKTIHLDIEGFQFRVSDLEQHVLALEDHLNTVPDQDWEFLFLCSKRIDLEERSRSDNVHFFGFPEHIEGTDNQAFLKETLPTLTGISFEPPLEF</sequence>
<dbReference type="AlphaFoldDB" id="A0AAV7PA62"/>
<feature type="region of interest" description="Disordered" evidence="1">
    <location>
        <begin position="1"/>
        <end position="20"/>
    </location>
</feature>
<organism evidence="2 3">
    <name type="scientific">Pleurodeles waltl</name>
    <name type="common">Iberian ribbed newt</name>
    <dbReference type="NCBI Taxonomy" id="8319"/>
    <lineage>
        <taxon>Eukaryota</taxon>
        <taxon>Metazoa</taxon>
        <taxon>Chordata</taxon>
        <taxon>Craniata</taxon>
        <taxon>Vertebrata</taxon>
        <taxon>Euteleostomi</taxon>
        <taxon>Amphibia</taxon>
        <taxon>Batrachia</taxon>
        <taxon>Caudata</taxon>
        <taxon>Salamandroidea</taxon>
        <taxon>Salamandridae</taxon>
        <taxon>Pleurodelinae</taxon>
        <taxon>Pleurodeles</taxon>
    </lineage>
</organism>
<evidence type="ECO:0000313" key="2">
    <source>
        <dbReference type="EMBL" id="KAJ1122608.1"/>
    </source>
</evidence>
<reference evidence="2" key="1">
    <citation type="journal article" date="2022" name="bioRxiv">
        <title>Sequencing and chromosome-scale assembly of the giantPleurodeles waltlgenome.</title>
        <authorList>
            <person name="Brown T."/>
            <person name="Elewa A."/>
            <person name="Iarovenko S."/>
            <person name="Subramanian E."/>
            <person name="Araus A.J."/>
            <person name="Petzold A."/>
            <person name="Susuki M."/>
            <person name="Suzuki K.-i.T."/>
            <person name="Hayashi T."/>
            <person name="Toyoda A."/>
            <person name="Oliveira C."/>
            <person name="Osipova E."/>
            <person name="Leigh N.D."/>
            <person name="Simon A."/>
            <person name="Yun M.H."/>
        </authorList>
    </citation>
    <scope>NUCLEOTIDE SEQUENCE</scope>
    <source>
        <strain evidence="2">20211129_DDA</strain>
        <tissue evidence="2">Liver</tissue>
    </source>
</reference>
<gene>
    <name evidence="2" type="ORF">NDU88_001093</name>
</gene>
<comment type="caution">
    <text evidence="2">The sequence shown here is derived from an EMBL/GenBank/DDBJ whole genome shotgun (WGS) entry which is preliminary data.</text>
</comment>
<evidence type="ECO:0000313" key="3">
    <source>
        <dbReference type="Proteomes" id="UP001066276"/>
    </source>
</evidence>
<protein>
    <submittedName>
        <fullName evidence="2">Uncharacterized protein</fullName>
    </submittedName>
</protein>
<name>A0AAV7PA62_PLEWA</name>
<evidence type="ECO:0000256" key="1">
    <source>
        <dbReference type="SAM" id="MobiDB-lite"/>
    </source>
</evidence>
<dbReference type="EMBL" id="JANPWB010000011">
    <property type="protein sequence ID" value="KAJ1122608.1"/>
    <property type="molecule type" value="Genomic_DNA"/>
</dbReference>
<keyword evidence="3" id="KW-1185">Reference proteome</keyword>
<dbReference type="Proteomes" id="UP001066276">
    <property type="component" value="Chromosome 7"/>
</dbReference>